<name>A0A6L6QGF6_9BURK</name>
<dbReference type="Proteomes" id="UP000472320">
    <property type="component" value="Unassembled WGS sequence"/>
</dbReference>
<evidence type="ECO:0000313" key="2">
    <source>
        <dbReference type="EMBL" id="MTW11221.1"/>
    </source>
</evidence>
<evidence type="ECO:0000256" key="1">
    <source>
        <dbReference type="SAM" id="SignalP"/>
    </source>
</evidence>
<organism evidence="2 3">
    <name type="scientific">Massilia eburnea</name>
    <dbReference type="NCBI Taxonomy" id="1776165"/>
    <lineage>
        <taxon>Bacteria</taxon>
        <taxon>Pseudomonadati</taxon>
        <taxon>Pseudomonadota</taxon>
        <taxon>Betaproteobacteria</taxon>
        <taxon>Burkholderiales</taxon>
        <taxon>Oxalobacteraceae</taxon>
        <taxon>Telluria group</taxon>
        <taxon>Massilia</taxon>
    </lineage>
</organism>
<dbReference type="InterPro" id="IPR015943">
    <property type="entry name" value="WD40/YVTN_repeat-like_dom_sf"/>
</dbReference>
<dbReference type="AlphaFoldDB" id="A0A6L6QGF6"/>
<dbReference type="RefSeq" id="WP_155454179.1">
    <property type="nucleotide sequence ID" value="NZ_WNKX01000007.1"/>
</dbReference>
<gene>
    <name evidence="2" type="ORF">GM658_11520</name>
</gene>
<dbReference type="Gene3D" id="2.130.10.10">
    <property type="entry name" value="YVTN repeat-like/Quinoprotein amine dehydrogenase"/>
    <property type="match status" value="2"/>
</dbReference>
<evidence type="ECO:0000313" key="3">
    <source>
        <dbReference type="Proteomes" id="UP000472320"/>
    </source>
</evidence>
<dbReference type="PANTHER" id="PTHR47199">
    <property type="entry name" value="PHOTOSYSTEM II STABILITY/ASSEMBLY FACTOR HCF136, CHLOROPLASTIC"/>
    <property type="match status" value="1"/>
</dbReference>
<proteinExistence type="predicted"/>
<dbReference type="SUPFAM" id="SSF110296">
    <property type="entry name" value="Oligoxyloglucan reducing end-specific cellobiohydrolase"/>
    <property type="match status" value="1"/>
</dbReference>
<reference evidence="2 3" key="1">
    <citation type="submission" date="2019-11" db="EMBL/GenBank/DDBJ databases">
        <title>Type strains purchased from KCTC, JCM and DSMZ.</title>
        <authorList>
            <person name="Lu H."/>
        </authorList>
    </citation>
    <scope>NUCLEOTIDE SEQUENCE [LARGE SCALE GENOMIC DNA]</scope>
    <source>
        <strain evidence="2 3">JCM 31587</strain>
    </source>
</reference>
<dbReference type="EMBL" id="WNKX01000007">
    <property type="protein sequence ID" value="MTW11221.1"/>
    <property type="molecule type" value="Genomic_DNA"/>
</dbReference>
<feature type="signal peptide" evidence="1">
    <location>
        <begin position="1"/>
        <end position="25"/>
    </location>
</feature>
<dbReference type="PROSITE" id="PS51257">
    <property type="entry name" value="PROKAR_LIPOPROTEIN"/>
    <property type="match status" value="1"/>
</dbReference>
<comment type="caution">
    <text evidence="2">The sequence shown here is derived from an EMBL/GenBank/DDBJ whole genome shotgun (WGS) entry which is preliminary data.</text>
</comment>
<accession>A0A6L6QGF6</accession>
<protein>
    <submittedName>
        <fullName evidence="2">Glycosyl hydrolase</fullName>
    </submittedName>
</protein>
<keyword evidence="2" id="KW-0378">Hydrolase</keyword>
<keyword evidence="1" id="KW-0732">Signal</keyword>
<dbReference type="PANTHER" id="PTHR47199:SF2">
    <property type="entry name" value="PHOTOSYSTEM II STABILITY_ASSEMBLY FACTOR HCF136, CHLOROPLASTIC"/>
    <property type="match status" value="1"/>
</dbReference>
<dbReference type="CDD" id="cd15482">
    <property type="entry name" value="Sialidase_non-viral"/>
    <property type="match status" value="1"/>
</dbReference>
<sequence>MRSSLTCAALAALALLAACTGPRPAAGEFAPAVVPPPPALAQGSTSAWIPQRSASDAELRGLSVLSDKLAWASGAHGTVLRTADGEHWSVLPVPGAEAYDFRDIEAFDANTAIVMGAGPGAASRMYRTRDGGVTWQLLVVNQEPEGFWDAMAFWDARNGIVFGDPVRGAFTVLVTTDGGESWQAVSDPKGLAALPQEGAFAASGTCLSVGGKGDAWFVTGGAAQSRVFRSVDRGRNWQAAAIQIPAAAASKGAFSVGFDGKGRGLVAGGDYKEPGLGTLNGAVSTDGGAGWSPLQIQPSGFMSAVVPVPGTNASFVAVGLAGSGYTRDGGKSWTIIEKETKLNAVAFSAPDAGWAVGPKGLIVKYVGPPLK</sequence>
<feature type="chain" id="PRO_5027102428" evidence="1">
    <location>
        <begin position="26"/>
        <end position="371"/>
    </location>
</feature>
<dbReference type="GO" id="GO:0016787">
    <property type="term" value="F:hydrolase activity"/>
    <property type="evidence" value="ECO:0007669"/>
    <property type="project" value="UniProtKB-KW"/>
</dbReference>
<keyword evidence="3" id="KW-1185">Reference proteome</keyword>
<dbReference type="OrthoDB" id="9813892at2"/>